<protein>
    <submittedName>
        <fullName evidence="2">6883_t:CDS:1</fullName>
    </submittedName>
</protein>
<dbReference type="Proteomes" id="UP001153678">
    <property type="component" value="Unassembled WGS sequence"/>
</dbReference>
<organism evidence="2 3">
    <name type="scientific">Funneliformis geosporum</name>
    <dbReference type="NCBI Taxonomy" id="1117311"/>
    <lineage>
        <taxon>Eukaryota</taxon>
        <taxon>Fungi</taxon>
        <taxon>Fungi incertae sedis</taxon>
        <taxon>Mucoromycota</taxon>
        <taxon>Glomeromycotina</taxon>
        <taxon>Glomeromycetes</taxon>
        <taxon>Glomerales</taxon>
        <taxon>Glomeraceae</taxon>
        <taxon>Funneliformis</taxon>
    </lineage>
</organism>
<comment type="caution">
    <text evidence="2">The sequence shown here is derived from an EMBL/GenBank/DDBJ whole genome shotgun (WGS) entry which is preliminary data.</text>
</comment>
<evidence type="ECO:0000256" key="1">
    <source>
        <dbReference type="SAM" id="Phobius"/>
    </source>
</evidence>
<evidence type="ECO:0000313" key="3">
    <source>
        <dbReference type="Proteomes" id="UP001153678"/>
    </source>
</evidence>
<reference evidence="2" key="1">
    <citation type="submission" date="2022-08" db="EMBL/GenBank/DDBJ databases">
        <authorList>
            <person name="Kallberg Y."/>
            <person name="Tangrot J."/>
            <person name="Rosling A."/>
        </authorList>
    </citation>
    <scope>NUCLEOTIDE SEQUENCE</scope>
    <source>
        <strain evidence="2">Wild A</strain>
    </source>
</reference>
<sequence>MTKDSRFIPVPEMLFNLHTPFKLSCSFYRGNDIALDNAIPDASCNKYLIQPKASDEDNDDFYGYFTHDHLHYEDPNLNPDAISHVEVSIDVDASIAQDKSPIVVFLDAAFDNLPNNIREYVTNNMYIVPNGQRGRVSFNRHIKKVINSEYKATLGISPTYDEIPYILSNIQTEPIENDKLTNGVLSSIVLLNVQYFFIKIETEQRTRTVFSIFGLVGGAYGIASTIYIILFGTNVIRPWGCVHHSCGLRGRTHNKLRKELTVIPLVQNLGVSSNPQEISRELIALQSRVNSLEVFLREYVVDVKYMEGLKDDVVEGNDIPPVNVSYNQNNNIAPPYDIMIHNR</sequence>
<keyword evidence="1" id="KW-1133">Transmembrane helix</keyword>
<dbReference type="AlphaFoldDB" id="A0A9W4SSI9"/>
<dbReference type="EMBL" id="CAMKVN010002159">
    <property type="protein sequence ID" value="CAI2179852.1"/>
    <property type="molecule type" value="Genomic_DNA"/>
</dbReference>
<keyword evidence="3" id="KW-1185">Reference proteome</keyword>
<feature type="transmembrane region" description="Helical" evidence="1">
    <location>
        <begin position="210"/>
        <end position="231"/>
    </location>
</feature>
<dbReference type="OrthoDB" id="2339353at2759"/>
<evidence type="ECO:0000313" key="2">
    <source>
        <dbReference type="EMBL" id="CAI2179852.1"/>
    </source>
</evidence>
<keyword evidence="1" id="KW-0472">Membrane</keyword>
<name>A0A9W4SSI9_9GLOM</name>
<proteinExistence type="predicted"/>
<gene>
    <name evidence="2" type="ORF">FWILDA_LOCUS9294</name>
</gene>
<keyword evidence="1" id="KW-0812">Transmembrane</keyword>
<accession>A0A9W4SSI9</accession>